<sequence length="56" mass="6227">MLSSINKRGKQCNTVSTNKVNCMTRHQSTRPTVRHSIKVQGKQCDKATKKEAPAVT</sequence>
<evidence type="ECO:0000256" key="1">
    <source>
        <dbReference type="SAM" id="MobiDB-lite"/>
    </source>
</evidence>
<proteinExistence type="predicted"/>
<feature type="compositionally biased region" description="Basic and acidic residues" evidence="1">
    <location>
        <begin position="43"/>
        <end position="56"/>
    </location>
</feature>
<dbReference type="EMBL" id="JAIWYP010000001">
    <property type="protein sequence ID" value="KAH3877946.1"/>
    <property type="molecule type" value="Genomic_DNA"/>
</dbReference>
<gene>
    <name evidence="2" type="ORF">DPMN_001826</name>
</gene>
<evidence type="ECO:0000313" key="2">
    <source>
        <dbReference type="EMBL" id="KAH3877946.1"/>
    </source>
</evidence>
<reference evidence="2" key="2">
    <citation type="submission" date="2020-11" db="EMBL/GenBank/DDBJ databases">
        <authorList>
            <person name="McCartney M.A."/>
            <person name="Auch B."/>
            <person name="Kono T."/>
            <person name="Mallez S."/>
            <person name="Becker A."/>
            <person name="Gohl D.M."/>
            <person name="Silverstein K.A.T."/>
            <person name="Koren S."/>
            <person name="Bechman K.B."/>
            <person name="Herman A."/>
            <person name="Abrahante J.E."/>
            <person name="Garbe J."/>
        </authorList>
    </citation>
    <scope>NUCLEOTIDE SEQUENCE</scope>
    <source>
        <strain evidence="2">Duluth1</strain>
        <tissue evidence="2">Whole animal</tissue>
    </source>
</reference>
<protein>
    <submittedName>
        <fullName evidence="2">Uncharacterized protein</fullName>
    </submittedName>
</protein>
<comment type="caution">
    <text evidence="2">The sequence shown here is derived from an EMBL/GenBank/DDBJ whole genome shotgun (WGS) entry which is preliminary data.</text>
</comment>
<feature type="region of interest" description="Disordered" evidence="1">
    <location>
        <begin position="26"/>
        <end position="56"/>
    </location>
</feature>
<accession>A0A9D4MM09</accession>
<keyword evidence="3" id="KW-1185">Reference proteome</keyword>
<evidence type="ECO:0000313" key="3">
    <source>
        <dbReference type="Proteomes" id="UP000828390"/>
    </source>
</evidence>
<dbReference type="Proteomes" id="UP000828390">
    <property type="component" value="Unassembled WGS sequence"/>
</dbReference>
<dbReference type="AlphaFoldDB" id="A0A9D4MM09"/>
<organism evidence="2 3">
    <name type="scientific">Dreissena polymorpha</name>
    <name type="common">Zebra mussel</name>
    <name type="synonym">Mytilus polymorpha</name>
    <dbReference type="NCBI Taxonomy" id="45954"/>
    <lineage>
        <taxon>Eukaryota</taxon>
        <taxon>Metazoa</taxon>
        <taxon>Spiralia</taxon>
        <taxon>Lophotrochozoa</taxon>
        <taxon>Mollusca</taxon>
        <taxon>Bivalvia</taxon>
        <taxon>Autobranchia</taxon>
        <taxon>Heteroconchia</taxon>
        <taxon>Euheterodonta</taxon>
        <taxon>Imparidentia</taxon>
        <taxon>Neoheterodontei</taxon>
        <taxon>Myida</taxon>
        <taxon>Dreissenoidea</taxon>
        <taxon>Dreissenidae</taxon>
        <taxon>Dreissena</taxon>
    </lineage>
</organism>
<name>A0A9D4MM09_DREPO</name>
<reference evidence="2" key="1">
    <citation type="journal article" date="2019" name="bioRxiv">
        <title>The Genome of the Zebra Mussel, Dreissena polymorpha: A Resource for Invasive Species Research.</title>
        <authorList>
            <person name="McCartney M.A."/>
            <person name="Auch B."/>
            <person name="Kono T."/>
            <person name="Mallez S."/>
            <person name="Zhang Y."/>
            <person name="Obille A."/>
            <person name="Becker A."/>
            <person name="Abrahante J.E."/>
            <person name="Garbe J."/>
            <person name="Badalamenti J.P."/>
            <person name="Herman A."/>
            <person name="Mangelson H."/>
            <person name="Liachko I."/>
            <person name="Sullivan S."/>
            <person name="Sone E.D."/>
            <person name="Koren S."/>
            <person name="Silverstein K.A.T."/>
            <person name="Beckman K.B."/>
            <person name="Gohl D.M."/>
        </authorList>
    </citation>
    <scope>NUCLEOTIDE SEQUENCE</scope>
    <source>
        <strain evidence="2">Duluth1</strain>
        <tissue evidence="2">Whole animal</tissue>
    </source>
</reference>